<dbReference type="SMART" id="SM00398">
    <property type="entry name" value="HMG"/>
    <property type="match status" value="1"/>
</dbReference>
<feature type="domain" description="HMG box" evidence="8">
    <location>
        <begin position="1040"/>
        <end position="1108"/>
    </location>
</feature>
<dbReference type="OrthoDB" id="2377365at2759"/>
<dbReference type="PANTHER" id="PTHR13059:SF13">
    <property type="entry name" value="PROTEIN CAPICUA HOMOLOG"/>
    <property type="match status" value="1"/>
</dbReference>
<feature type="compositionally biased region" description="Polar residues" evidence="7">
    <location>
        <begin position="877"/>
        <end position="898"/>
    </location>
</feature>
<reference evidence="10" key="1">
    <citation type="submission" date="2017-01" db="EMBL/GenBank/DDBJ databases">
        <title>Comparative genomics of anhydrobiosis in the tardigrade Hypsibius dujardini.</title>
        <authorList>
            <person name="Yoshida Y."/>
            <person name="Koutsovoulos G."/>
            <person name="Laetsch D."/>
            <person name="Stevens L."/>
            <person name="Kumar S."/>
            <person name="Horikawa D."/>
            <person name="Ishino K."/>
            <person name="Komine S."/>
            <person name="Tomita M."/>
            <person name="Blaxter M."/>
            <person name="Arakawa K."/>
        </authorList>
    </citation>
    <scope>NUCLEOTIDE SEQUENCE [LARGE SCALE GENOMIC DNA]</scope>
    <source>
        <strain evidence="10">Z151</strain>
    </source>
</reference>
<feature type="compositionally biased region" description="Acidic residues" evidence="7">
    <location>
        <begin position="992"/>
        <end position="1005"/>
    </location>
</feature>
<dbReference type="GO" id="GO:0005634">
    <property type="term" value="C:nucleus"/>
    <property type="evidence" value="ECO:0007669"/>
    <property type="project" value="UniProtKB-UniRule"/>
</dbReference>
<feature type="compositionally biased region" description="Low complexity" evidence="7">
    <location>
        <begin position="472"/>
        <end position="493"/>
    </location>
</feature>
<evidence type="ECO:0000256" key="4">
    <source>
        <dbReference type="ARBA" id="ARBA00023163"/>
    </source>
</evidence>
<dbReference type="InterPro" id="IPR032147">
    <property type="entry name" value="Cic_dom"/>
</dbReference>
<keyword evidence="3 6" id="KW-0238">DNA-binding</keyword>
<protein>
    <recommendedName>
        <fullName evidence="8">HMG box domain-containing protein</fullName>
    </recommendedName>
</protein>
<feature type="region of interest" description="Disordered" evidence="7">
    <location>
        <begin position="1331"/>
        <end position="1352"/>
    </location>
</feature>
<evidence type="ECO:0000256" key="6">
    <source>
        <dbReference type="PROSITE-ProRule" id="PRU00267"/>
    </source>
</evidence>
<feature type="compositionally biased region" description="Polar residues" evidence="7">
    <location>
        <begin position="1507"/>
        <end position="1520"/>
    </location>
</feature>
<name>A0A9X6RNP5_HYPEX</name>
<feature type="compositionally biased region" description="Low complexity" evidence="7">
    <location>
        <begin position="1461"/>
        <end position="1489"/>
    </location>
</feature>
<dbReference type="InterPro" id="IPR058607">
    <property type="entry name" value="HMG-box_Cic-like"/>
</dbReference>
<keyword evidence="5 6" id="KW-0539">Nucleus</keyword>
<dbReference type="Pfam" id="PF16090">
    <property type="entry name" value="DUF4819"/>
    <property type="match status" value="1"/>
</dbReference>
<dbReference type="InterPro" id="IPR009071">
    <property type="entry name" value="HMG_box_dom"/>
</dbReference>
<evidence type="ECO:0000256" key="2">
    <source>
        <dbReference type="ARBA" id="ARBA00023015"/>
    </source>
</evidence>
<feature type="compositionally biased region" description="Low complexity" evidence="7">
    <location>
        <begin position="1440"/>
        <end position="1450"/>
    </location>
</feature>
<evidence type="ECO:0000313" key="10">
    <source>
        <dbReference type="Proteomes" id="UP000192578"/>
    </source>
</evidence>
<feature type="region of interest" description="Disordered" evidence="7">
    <location>
        <begin position="586"/>
        <end position="605"/>
    </location>
</feature>
<feature type="compositionally biased region" description="Basic and acidic residues" evidence="7">
    <location>
        <begin position="1682"/>
        <end position="1696"/>
    </location>
</feature>
<sequence>MAMAARFKLGQPPTGHVHRHAVPSLPNGSGSTVINNNGSSPIQTPTVPGTIIGSGTTIIPTTAINNSHHIDPRTGVPPLYPIGGGPPPETPSTTMTASAFSLNQQHYSGPPAQLRSGSSSSSSSPALSHPLPLAVDALPHLVAVSTSHGGGGGGAEGGHSGVNGGQTSSSGVSGGGGVMMSKLTPKRRILDWQASGCDAGSGLTVTRALTVKVAPVLPKIELEPFVGGRVLVRQVDGLTGGIVYVPGVIHSTSTTATGQDIEVLVEKSETPGGGGCGPSLRLANITRAENCRNVIDDHQPSNQDIHMQQRVCARTSSRERLYVEGTVVGADLKKCPPVFQIDCSAPSSGATTTTTTGAPVGCSSDLVFTVSRVQIRLLRPPWFEDLMMMQDVEVQGEVQESPPAATVTPAVIQQPLSFSLPAAGYDGVISSGGGDGDGGSGSNGGGGSGSRELMGEPSPPDSSDDELKMDFTESISNNNSNTSTPGPSSRSPSKLQLPLLEGMGLNSSTQMSAASSSNEHNGLSQHSSDCNVNSNTNSPSPRNYKKGDVITLSNGIRKKFNGKQWRKLCTEKGCNKESQRRGYCSRHLSMQSKSSSATVTPATSPSHGMGGFYFGSLSGGRVKHASGTSNVSHVRSDDWDLESASRGSESVSWQPPAGVNLERQTSRNGSQPGGELSHFLVTPNGPVPSGSRGMETDAAAEAASMLVAMRASRPGSPLSANHGQTTFPLGAYPPNGNANHRQSVLVGAFHTPSPFVSQLHNIQHHQQQPFAGGFPTTPVGGQRGIQDMKDFSFNLANSGYTNPAVAIHQNGYNGGVHSSTPRSITDRNLGIAPDANGRLPASVVIFAASRPAGATEEAARNIGRRSVQDRMDVDGSPNRNSNGPRTGSDRQQLPATNNPIPIYHWHQLVPFLTGTGLPNGAANGAVQRPDVDGNSLQGIHMRAAASPSLRDTHRQPSPRESPVPSGSRTLPSNVASTSSGSRPVASGPSGEYQDDCEDEVFEMIDGDGHGGGASSSEFATPTSPIGGASGAMAVDGQPHIRRPMNAFMIFSKRHRPMVHQKYPNQDNRTVSKILSEWWYALDTDAKKEYQKLAGQIRDAHFKAHPDWKWTSKERKKSTSQKKEDAKADKWDKMEVDGGAGDGQDYEASEMHCKEDLLLDSSDGLSEDGPRGPNGSLLASHSKPKRRRLTSAAKARAAQPAEDVSVSAIKVEQYRLSSIAGGTTAVKGGDASIGDGKSDHSPGRLASPNRAPAGSPFHHGDGGGMQNFHPGSAMQLGGNSQFSPHKTPVNTAQASPLVRGVPIAVTMPNTVPGQGQQFQYVIPNFQYMRMPGSGDSQQQQQHFQPQQPPPMRCASPSVIRSVADSYHPQASVVFGMPSQSPPRYMLPSLGMPQQQQQQRPVMYGGPLPPGMAFMPMMQGGQRGATPWGPFAQQPNFSTGVQSPPLTQQQQPLPGPSALRPVSNTPMLTSTPTTTPSASPAVSRPGSRPAPLSLVSSSIIIASPSSDSNENAHSGSSQQQETNWEEHLKKTQSDTAASLHASSTSPPPPPPTDVPCASAFILAPTPAQLGKAPGQQRSRSESCSLTAVDDPEVSSGGEKKPVPSFRKASNDEREKVLSQVDFAKRFHNLPQFQPGEEPASPMLAHTPTAQELVGSYRKKRFNTGATKLDDLEPGTPNSLGPLSPKERSPKKLLDKRLEGSGGGSGSTAGTPYTASPSMLEGGMFFGHNFNLAAMTEMLRNDVDSGIAESPRTPRTPIEGTTLRTTLDMRRKLVMELFEQEKTYFPTTATTSAYQKRHEEVFPSRTCLQLKIREVRQKLMAMSQPPNSMQPPPSGGAVIETDAVVASSTSVITAIAIQEAPASDTADLMME</sequence>
<feature type="DNA-binding region" description="HMG box" evidence="6">
    <location>
        <begin position="1040"/>
        <end position="1108"/>
    </location>
</feature>
<evidence type="ECO:0000256" key="3">
    <source>
        <dbReference type="ARBA" id="ARBA00023125"/>
    </source>
</evidence>
<feature type="compositionally biased region" description="Polar residues" evidence="7">
    <location>
        <begin position="964"/>
        <end position="981"/>
    </location>
</feature>
<feature type="region of interest" description="Disordered" evidence="7">
    <location>
        <begin position="507"/>
        <end position="548"/>
    </location>
</feature>
<dbReference type="PANTHER" id="PTHR13059">
    <property type="entry name" value="HMG-BOX TRANSCRIPTION FACTOR BBX"/>
    <property type="match status" value="1"/>
</dbReference>
<keyword evidence="2" id="KW-0805">Transcription regulation</keyword>
<feature type="region of interest" description="Disordered" evidence="7">
    <location>
        <begin position="1501"/>
        <end position="1611"/>
    </location>
</feature>
<feature type="region of interest" description="Disordered" evidence="7">
    <location>
        <begin position="1662"/>
        <end position="1712"/>
    </location>
</feature>
<organism evidence="9 10">
    <name type="scientific">Hypsibius exemplaris</name>
    <name type="common">Freshwater tardigrade</name>
    <dbReference type="NCBI Taxonomy" id="2072580"/>
    <lineage>
        <taxon>Eukaryota</taxon>
        <taxon>Metazoa</taxon>
        <taxon>Ecdysozoa</taxon>
        <taxon>Tardigrada</taxon>
        <taxon>Eutardigrada</taxon>
        <taxon>Parachela</taxon>
        <taxon>Hypsibioidea</taxon>
        <taxon>Hypsibiidae</taxon>
        <taxon>Hypsibius</taxon>
    </lineage>
</organism>
<feature type="region of interest" description="Disordered" evidence="7">
    <location>
        <begin position="623"/>
        <end position="694"/>
    </location>
</feature>
<feature type="compositionally biased region" description="Low complexity" evidence="7">
    <location>
        <begin position="507"/>
        <end position="517"/>
    </location>
</feature>
<dbReference type="InterPro" id="IPR052412">
    <property type="entry name" value="CC-Dev_Transcription_Reg"/>
</dbReference>
<evidence type="ECO:0000313" key="9">
    <source>
        <dbReference type="EMBL" id="OWA54260.1"/>
    </source>
</evidence>
<dbReference type="InterPro" id="IPR036910">
    <property type="entry name" value="HMG_box_dom_sf"/>
</dbReference>
<feature type="compositionally biased region" description="Polar residues" evidence="7">
    <location>
        <begin position="1014"/>
        <end position="1023"/>
    </location>
</feature>
<dbReference type="Proteomes" id="UP000192578">
    <property type="component" value="Unassembled WGS sequence"/>
</dbReference>
<feature type="compositionally biased region" description="Low complexity" evidence="7">
    <location>
        <begin position="1533"/>
        <end position="1542"/>
    </location>
</feature>
<dbReference type="SUPFAM" id="SSF47095">
    <property type="entry name" value="HMG-box"/>
    <property type="match status" value="1"/>
</dbReference>
<evidence type="ECO:0000259" key="8">
    <source>
        <dbReference type="PROSITE" id="PS50118"/>
    </source>
</evidence>
<feature type="region of interest" description="Disordered" evidence="7">
    <location>
        <begin position="1159"/>
        <end position="1203"/>
    </location>
</feature>
<feature type="region of interest" description="Disordered" evidence="7">
    <location>
        <begin position="853"/>
        <end position="898"/>
    </location>
</feature>
<feature type="region of interest" description="Disordered" evidence="7">
    <location>
        <begin position="1109"/>
        <end position="1145"/>
    </location>
</feature>
<evidence type="ECO:0000256" key="1">
    <source>
        <dbReference type="ARBA" id="ARBA00022553"/>
    </source>
</evidence>
<feature type="region of interest" description="Disordered" evidence="7">
    <location>
        <begin position="944"/>
        <end position="1030"/>
    </location>
</feature>
<feature type="compositionally biased region" description="Low complexity" evidence="7">
    <location>
        <begin position="110"/>
        <end position="128"/>
    </location>
</feature>
<dbReference type="Pfam" id="PF25981">
    <property type="entry name" value="HTH_Cic_C"/>
    <property type="match status" value="1"/>
</dbReference>
<feature type="region of interest" description="Disordered" evidence="7">
    <location>
        <begin position="105"/>
        <end position="128"/>
    </location>
</feature>
<evidence type="ECO:0000256" key="7">
    <source>
        <dbReference type="SAM" id="MobiDB-lite"/>
    </source>
</evidence>
<accession>A0A9X6RNP5</accession>
<feature type="compositionally biased region" description="Low complexity" evidence="7">
    <location>
        <begin position="592"/>
        <end position="605"/>
    </location>
</feature>
<feature type="compositionally biased region" description="Polar residues" evidence="7">
    <location>
        <begin position="518"/>
        <end position="541"/>
    </location>
</feature>
<proteinExistence type="predicted"/>
<feature type="region of interest" description="Disordered" evidence="7">
    <location>
        <begin position="1221"/>
        <end position="1283"/>
    </location>
</feature>
<feature type="compositionally biased region" description="Polar residues" evidence="7">
    <location>
        <begin position="1573"/>
        <end position="1583"/>
    </location>
</feature>
<feature type="compositionally biased region" description="Basic and acidic residues" evidence="7">
    <location>
        <begin position="1120"/>
        <end position="1135"/>
    </location>
</feature>
<feature type="region of interest" description="Disordered" evidence="7">
    <location>
        <begin position="145"/>
        <end position="177"/>
    </location>
</feature>
<feature type="compositionally biased region" description="Gly residues" evidence="7">
    <location>
        <begin position="430"/>
        <end position="449"/>
    </location>
</feature>
<keyword evidence="10" id="KW-1185">Reference proteome</keyword>
<dbReference type="InterPro" id="IPR058606">
    <property type="entry name" value="HTH_Cic_C"/>
</dbReference>
<evidence type="ECO:0000256" key="5">
    <source>
        <dbReference type="ARBA" id="ARBA00023242"/>
    </source>
</evidence>
<dbReference type="CDD" id="cd21990">
    <property type="entry name" value="HMG-box_CIC-like"/>
    <property type="match status" value="1"/>
</dbReference>
<dbReference type="Pfam" id="PF00505">
    <property type="entry name" value="HMG_box"/>
    <property type="match status" value="1"/>
</dbReference>
<dbReference type="EMBL" id="MTYJ01000386">
    <property type="protein sequence ID" value="OWA54260.1"/>
    <property type="molecule type" value="Genomic_DNA"/>
</dbReference>
<dbReference type="Gene3D" id="1.10.30.10">
    <property type="entry name" value="High mobility group box domain"/>
    <property type="match status" value="1"/>
</dbReference>
<keyword evidence="4" id="KW-0804">Transcription</keyword>
<gene>
    <name evidence="9" type="ORF">BV898_18670</name>
</gene>
<dbReference type="PROSITE" id="PS50118">
    <property type="entry name" value="HMG_BOX_2"/>
    <property type="match status" value="1"/>
</dbReference>
<dbReference type="GO" id="GO:0000981">
    <property type="term" value="F:DNA-binding transcription factor activity, RNA polymerase II-specific"/>
    <property type="evidence" value="ECO:0007669"/>
    <property type="project" value="TreeGrafter"/>
</dbReference>
<feature type="compositionally biased region" description="Gly residues" evidence="7">
    <location>
        <begin position="148"/>
        <end position="164"/>
    </location>
</feature>
<feature type="region of interest" description="Disordered" evidence="7">
    <location>
        <begin position="429"/>
        <end position="495"/>
    </location>
</feature>
<feature type="region of interest" description="Disordered" evidence="7">
    <location>
        <begin position="1417"/>
        <end position="1489"/>
    </location>
</feature>
<comment type="caution">
    <text evidence="9">The sequence shown here is derived from an EMBL/GenBank/DDBJ whole genome shotgun (WGS) entry which is preliminary data.</text>
</comment>
<dbReference type="GO" id="GO:0000977">
    <property type="term" value="F:RNA polymerase II transcription regulatory region sequence-specific DNA binding"/>
    <property type="evidence" value="ECO:0007669"/>
    <property type="project" value="TreeGrafter"/>
</dbReference>
<keyword evidence="1" id="KW-0597">Phosphoprotein</keyword>